<organism evidence="1 2">
    <name type="scientific">Defluviicoccus vanus</name>
    <dbReference type="NCBI Taxonomy" id="111831"/>
    <lineage>
        <taxon>Bacteria</taxon>
        <taxon>Pseudomonadati</taxon>
        <taxon>Pseudomonadota</taxon>
        <taxon>Alphaproteobacteria</taxon>
        <taxon>Rhodospirillales</taxon>
        <taxon>Rhodospirillaceae</taxon>
        <taxon>Defluviicoccus</taxon>
    </lineage>
</organism>
<keyword evidence="2" id="KW-1185">Reference proteome</keyword>
<dbReference type="EMBL" id="CP053923">
    <property type="protein sequence ID" value="QNT68715.1"/>
    <property type="molecule type" value="Genomic_DNA"/>
</dbReference>
<protein>
    <submittedName>
        <fullName evidence="1">Uncharacterized protein</fullName>
    </submittedName>
</protein>
<gene>
    <name evidence="1" type="ORF">HQ394_04220</name>
</gene>
<dbReference type="KEGG" id="dvn:HQ394_04220"/>
<sequence length="108" mass="11160">MGQTAAAVSSAEPDPEGVIMPKGLVVPKPSLESEDVAAQAVAAPTFAAPLVYVCDSTGRLATINLNTKVVKVIGKLGIVLTDMASRRQASFTASVSVSFTGSIRSRRK</sequence>
<evidence type="ECO:0000313" key="1">
    <source>
        <dbReference type="EMBL" id="QNT68715.1"/>
    </source>
</evidence>
<name>A0A7H1MZ29_9PROT</name>
<dbReference type="Proteomes" id="UP000516369">
    <property type="component" value="Chromosome"/>
</dbReference>
<proteinExistence type="predicted"/>
<reference evidence="1 2" key="1">
    <citation type="submission" date="2020-05" db="EMBL/GenBank/DDBJ databases">
        <title>Complete closed genome sequence of Defluviicoccus vanus.</title>
        <authorList>
            <person name="Bessarab I."/>
            <person name="Arumugam K."/>
            <person name="Maszenan A.M."/>
            <person name="Seviour R.J."/>
            <person name="Williams R.B."/>
        </authorList>
    </citation>
    <scope>NUCLEOTIDE SEQUENCE [LARGE SCALE GENOMIC DNA]</scope>
    <source>
        <strain evidence="1 2">Ben 114</strain>
    </source>
</reference>
<evidence type="ECO:0000313" key="2">
    <source>
        <dbReference type="Proteomes" id="UP000516369"/>
    </source>
</evidence>
<accession>A0A7H1MZ29</accession>
<dbReference type="AlphaFoldDB" id="A0A7H1MZ29"/>